<gene>
    <name evidence="8" type="ORF">CMASS_00540</name>
</gene>
<evidence type="ECO:0000313" key="8">
    <source>
        <dbReference type="EMBL" id="WCZ31579.1"/>
    </source>
</evidence>
<evidence type="ECO:0000256" key="6">
    <source>
        <dbReference type="SAM" id="Phobius"/>
    </source>
</evidence>
<dbReference type="Pfam" id="PF04138">
    <property type="entry name" value="GtrA_DPMS_TM"/>
    <property type="match status" value="1"/>
</dbReference>
<evidence type="ECO:0000256" key="3">
    <source>
        <dbReference type="ARBA" id="ARBA00022692"/>
    </source>
</evidence>
<comment type="similarity">
    <text evidence="2">Belongs to the GtrA family.</text>
</comment>
<dbReference type="EMBL" id="CP063189">
    <property type="protein sequence ID" value="WCZ31579.1"/>
    <property type="molecule type" value="Genomic_DNA"/>
</dbReference>
<dbReference type="InterPro" id="IPR051401">
    <property type="entry name" value="GtrA_CellWall_Glycosyl"/>
</dbReference>
<keyword evidence="9" id="KW-1185">Reference proteome</keyword>
<evidence type="ECO:0000259" key="7">
    <source>
        <dbReference type="Pfam" id="PF04138"/>
    </source>
</evidence>
<keyword evidence="4 6" id="KW-1133">Transmembrane helix</keyword>
<feature type="transmembrane region" description="Helical" evidence="6">
    <location>
        <begin position="30"/>
        <end position="52"/>
    </location>
</feature>
<dbReference type="Proteomes" id="UP001220064">
    <property type="component" value="Chromosome"/>
</dbReference>
<evidence type="ECO:0000256" key="2">
    <source>
        <dbReference type="ARBA" id="ARBA00009399"/>
    </source>
</evidence>
<reference evidence="8 9" key="1">
    <citation type="submission" date="2020-10" db="EMBL/GenBank/DDBJ databases">
        <title>Complete genome sequence of Corynebacterium massiliense DSM 45435, type strain of Corynebacterium massiliense.</title>
        <authorList>
            <person name="Busche T."/>
            <person name="Kalinowski J."/>
            <person name="Ruckert C."/>
        </authorList>
    </citation>
    <scope>NUCLEOTIDE SEQUENCE [LARGE SCALE GENOMIC DNA]</scope>
    <source>
        <strain evidence="8 9">DSM 45435</strain>
    </source>
</reference>
<keyword evidence="3 6" id="KW-0812">Transmembrane</keyword>
<dbReference type="PANTHER" id="PTHR38459:SF6">
    <property type="entry name" value="ARABINOGALACTAN BIOSYNTHESIS RECRUITING PROTEIN RV3789"/>
    <property type="match status" value="1"/>
</dbReference>
<protein>
    <submittedName>
        <fullName evidence="8">GtrA-like protein</fullName>
    </submittedName>
</protein>
<sequence length="165" mass="18273">MAETAKEKTTKDKAASFSKSNSLKAQSTKFLITGGIAAVIDLALTWVFQIALGMFGDVGSRTIGFAVGTFTAYLLNRRWTFNAQPSLARFAAVATTYGLTYLVNILMYRWGYHFLDGSLGWDKNIALAVAFLVAQGAATAINFLVQRWIIFRKKRPRYVQNTDPS</sequence>
<feature type="transmembrane region" description="Helical" evidence="6">
    <location>
        <begin position="58"/>
        <end position="75"/>
    </location>
</feature>
<accession>A0ABY7U4I5</accession>
<evidence type="ECO:0000313" key="9">
    <source>
        <dbReference type="Proteomes" id="UP001220064"/>
    </source>
</evidence>
<feature type="transmembrane region" description="Helical" evidence="6">
    <location>
        <begin position="87"/>
        <end position="110"/>
    </location>
</feature>
<name>A0ABY7U4I5_9CORY</name>
<feature type="domain" description="GtrA/DPMS transmembrane" evidence="7">
    <location>
        <begin position="29"/>
        <end position="151"/>
    </location>
</feature>
<organism evidence="8 9">
    <name type="scientific">Corynebacterium massiliense DSM 45435</name>
    <dbReference type="NCBI Taxonomy" id="1121364"/>
    <lineage>
        <taxon>Bacteria</taxon>
        <taxon>Bacillati</taxon>
        <taxon>Actinomycetota</taxon>
        <taxon>Actinomycetes</taxon>
        <taxon>Mycobacteriales</taxon>
        <taxon>Corynebacteriaceae</taxon>
        <taxon>Corynebacterium</taxon>
    </lineage>
</organism>
<evidence type="ECO:0000256" key="5">
    <source>
        <dbReference type="ARBA" id="ARBA00023136"/>
    </source>
</evidence>
<proteinExistence type="inferred from homology"/>
<evidence type="ECO:0000256" key="4">
    <source>
        <dbReference type="ARBA" id="ARBA00022989"/>
    </source>
</evidence>
<dbReference type="PANTHER" id="PTHR38459">
    <property type="entry name" value="PROPHAGE BACTOPRENOL-LINKED GLUCOSE TRANSLOCASE HOMOLOG"/>
    <property type="match status" value="1"/>
</dbReference>
<comment type="subcellular location">
    <subcellularLocation>
        <location evidence="1">Membrane</location>
        <topology evidence="1">Multi-pass membrane protein</topology>
    </subcellularLocation>
</comment>
<evidence type="ECO:0000256" key="1">
    <source>
        <dbReference type="ARBA" id="ARBA00004141"/>
    </source>
</evidence>
<dbReference type="RefSeq" id="WP_022863193.1">
    <property type="nucleotide sequence ID" value="NZ_ATVG01000007.1"/>
</dbReference>
<feature type="transmembrane region" description="Helical" evidence="6">
    <location>
        <begin position="125"/>
        <end position="145"/>
    </location>
</feature>
<dbReference type="InterPro" id="IPR007267">
    <property type="entry name" value="GtrA_DPMS_TM"/>
</dbReference>
<keyword evidence="5 6" id="KW-0472">Membrane</keyword>